<feature type="region of interest" description="Disordered" evidence="7">
    <location>
        <begin position="657"/>
        <end position="680"/>
    </location>
</feature>
<dbReference type="PROSITE" id="PS00303">
    <property type="entry name" value="S100_CABP"/>
    <property type="match status" value="1"/>
</dbReference>
<feature type="coiled-coil region" evidence="6">
    <location>
        <begin position="426"/>
        <end position="453"/>
    </location>
</feature>
<dbReference type="CDD" id="cd00051">
    <property type="entry name" value="EFh"/>
    <property type="match status" value="1"/>
</dbReference>
<keyword evidence="10" id="KW-1185">Reference proteome</keyword>
<gene>
    <name evidence="9" type="ORF">Cfor_03196</name>
</gene>
<protein>
    <recommendedName>
        <fullName evidence="8">EF-hand domain-containing protein</fullName>
    </recommendedName>
</protein>
<feature type="domain" description="EF-hand" evidence="8">
    <location>
        <begin position="243"/>
        <end position="278"/>
    </location>
</feature>
<keyword evidence="4" id="KW-0106">Calcium</keyword>
<feature type="compositionally biased region" description="Basic and acidic residues" evidence="7">
    <location>
        <begin position="79"/>
        <end position="99"/>
    </location>
</feature>
<feature type="coiled-coil region" evidence="6">
    <location>
        <begin position="746"/>
        <end position="780"/>
    </location>
</feature>
<evidence type="ECO:0000256" key="2">
    <source>
        <dbReference type="ARBA" id="ARBA00022490"/>
    </source>
</evidence>
<keyword evidence="3" id="KW-0597">Phosphoprotein</keyword>
<dbReference type="OrthoDB" id="5799458at2759"/>
<reference evidence="10" key="1">
    <citation type="submission" date="2020-01" db="EMBL/GenBank/DDBJ databases">
        <title>Draft genome sequence of the Termite Coptotermes fromosanus.</title>
        <authorList>
            <person name="Itakura S."/>
            <person name="Yosikawa Y."/>
            <person name="Umezawa K."/>
        </authorList>
    </citation>
    <scope>NUCLEOTIDE SEQUENCE [LARGE SCALE GENOMIC DNA]</scope>
</reference>
<dbReference type="GO" id="GO:0005813">
    <property type="term" value="C:centrosome"/>
    <property type="evidence" value="ECO:0007669"/>
    <property type="project" value="UniProtKB-SubCell"/>
</dbReference>
<evidence type="ECO:0000256" key="5">
    <source>
        <dbReference type="ARBA" id="ARBA00023212"/>
    </source>
</evidence>
<evidence type="ECO:0000256" key="6">
    <source>
        <dbReference type="SAM" id="Coils"/>
    </source>
</evidence>
<keyword evidence="6" id="KW-0175">Coiled coil</keyword>
<comment type="subcellular location">
    <subcellularLocation>
        <location evidence="1">Cytoplasm</location>
        <location evidence="1">Cytoskeleton</location>
        <location evidence="1">Microtubule organizing center</location>
        <location evidence="1">Centrosome</location>
    </subcellularLocation>
</comment>
<evidence type="ECO:0000256" key="3">
    <source>
        <dbReference type="ARBA" id="ARBA00022553"/>
    </source>
</evidence>
<feature type="coiled-coil region" evidence="6">
    <location>
        <begin position="1307"/>
        <end position="1341"/>
    </location>
</feature>
<dbReference type="GO" id="GO:0034454">
    <property type="term" value="P:microtubule anchoring at centrosome"/>
    <property type="evidence" value="ECO:0007669"/>
    <property type="project" value="TreeGrafter"/>
</dbReference>
<feature type="domain" description="EF-hand" evidence="8">
    <location>
        <begin position="8"/>
        <end position="43"/>
    </location>
</feature>
<feature type="compositionally biased region" description="Low complexity" evidence="7">
    <location>
        <begin position="1294"/>
        <end position="1305"/>
    </location>
</feature>
<proteinExistence type="predicted"/>
<dbReference type="SMART" id="SM00054">
    <property type="entry name" value="EFh"/>
    <property type="match status" value="3"/>
</dbReference>
<sequence length="1543" mass="173962">MEGRELDPYEQQLLAVFESCDQDQSGSLDGHGLKQLCEKLQLEEQGFELMRCLLGSSSGNKVTFAEFRDGLLALLGEDQGERPNRREPGDRGSPEREVSPKFVFGKKKYGRRSRPESTDQDWAVEEDENLEDSESEIFVPVEDKAKEVAKQKTGSHIPVDRSGPSLPGRQNSGMADVSLSSWQMTPELPEMCYENAASSLGHVNENEEECLRAAWERLGVGKDGFLDRRELALVCECIGMEKVEEEIVQQLFEKLDVDCDGRISFDEFLLLFQSGGGWVQTNIAPQIHMGDKTNRGRLGTDFQQHSDNSKERQTLGSSSDQDAQFLSLDSNTAGFVNGELIVEMWEAAGIPEPSRLLRDLGFNDAQQLNIAELAAVLEEELHSLAEERRNGDDIGTRAHSYSPHETLLQATLALYQAEVRCLKLSIEHMRGERDKLRADIMDANQRASLLAQEVDDHHARLEKSSQLQVKLLEQRHAEQLKDLSEQLGSDREQLAVQNLSLEKQVSNLQEEESRLRIQVTTLQAENEILDKENHNLTEQLSKSEETRVQLQKELESLAGLQQRLSELEGCHEQEHVLPLLEKLDKLQAENTGLRDRNDELTVEVEALTAKLASLKTKKSPAIQQSCEPVAGAAAVGGVIPSGGFATKRRGNSPLVLATEDSSEEESPRLGKVRRCCDGSGDSQDVSLETVNMEGLQIHPLSHGESGVEADLDIDDYADSSCQGEGKLKDHHCSEWTNSELLPLVSEREESELIANLKAHIAKLQQELKLKSEKLVVCETDRSRLKANFSKNPHSVPAEDQDKQKSVKQVKGQMKQVFEVIRRQVLQELLEDGGSISSLREYYSSHNQRTGGQFDLPDVTDDGNMSKVTSFPFLHSSVPSALNGITTDPLDNAKDVEQLEKHCRDLKSQLDLVKIEIVKIISEKKACSKENCALKIHISDLRNRLRVDEVLKDVSCLHLSQADPALDKWQELCSDVRDTSDASECTRSDNSGNTVNKSVSGKHMTLELSTVNGSETGLVRRDNDERSLVESNKKCTEELVTYTENESNEIENFDLTEKSSEHSNGVKYSASSLMLQTDDSSKTLEGREEKTHVKEITDLRERCCELESSLELLRQEYEKCEDYWAKKLEEERHLYDQEQKLSDEKFSELMSKIREYEEMLGAQEDSTADSDRLSTIEERGSLEKQFTDLEEEFEEFRQKAELEQALKDEELAELRGLLKAVEQRNKHSDNKLDVAVQVSNLENGSWETDRKFVVELDGARKASRHQRESQRLGKDACPVNGYSSMKYKHLPGNRSSSPQSGPSTYSDNAELQAELIHLRNLKQQLDEECHLLRHQNEMLVQELQEIQTGKPYYQNGGVGIPPQWLSGAKVGGQACRVDLNVLQTLNARLRQQEQHCHHLEVTLRQQQQQSEIILKRTVQEHKEKVASLQSTLQTTQEKLNQHMSIGKEQVSVDSNGIWLLNKDLDFGKNGTPSTSRHSRERFICRECASYRNSAEAGTALPSVGPDDFRVQLCYNIHSDKALLNITFCHKLRLVKSGFFYTEYT</sequence>
<evidence type="ECO:0000256" key="4">
    <source>
        <dbReference type="ARBA" id="ARBA00022837"/>
    </source>
</evidence>
<evidence type="ECO:0000313" key="10">
    <source>
        <dbReference type="Proteomes" id="UP000502823"/>
    </source>
</evidence>
<dbReference type="InterPro" id="IPR001751">
    <property type="entry name" value="S100/CaBP7/8-like_CS"/>
</dbReference>
<dbReference type="Proteomes" id="UP000502823">
    <property type="component" value="Unassembled WGS sequence"/>
</dbReference>
<dbReference type="SUPFAM" id="SSF47473">
    <property type="entry name" value="EF-hand"/>
    <property type="match status" value="1"/>
</dbReference>
<feature type="compositionally biased region" description="Acidic residues" evidence="7">
    <location>
        <begin position="118"/>
        <end position="133"/>
    </location>
</feature>
<dbReference type="FunCoup" id="A0A6L2PNQ8">
    <property type="interactions" value="99"/>
</dbReference>
<feature type="compositionally biased region" description="Basic and acidic residues" evidence="7">
    <location>
        <begin position="1259"/>
        <end position="1273"/>
    </location>
</feature>
<name>A0A6L2PNQ8_COPFO</name>
<dbReference type="InterPro" id="IPR018247">
    <property type="entry name" value="EF_Hand_1_Ca_BS"/>
</dbReference>
<dbReference type="InterPro" id="IPR011992">
    <property type="entry name" value="EF-hand-dom_pair"/>
</dbReference>
<evidence type="ECO:0000256" key="7">
    <source>
        <dbReference type="SAM" id="MobiDB-lite"/>
    </source>
</evidence>
<dbReference type="GO" id="GO:0005509">
    <property type="term" value="F:calcium ion binding"/>
    <property type="evidence" value="ECO:0007669"/>
    <property type="project" value="InterPro"/>
</dbReference>
<feature type="coiled-coil region" evidence="6">
    <location>
        <begin position="1381"/>
        <end position="1437"/>
    </location>
</feature>
<organism evidence="9 10">
    <name type="scientific">Coptotermes formosanus</name>
    <name type="common">Formosan subterranean termite</name>
    <dbReference type="NCBI Taxonomy" id="36987"/>
    <lineage>
        <taxon>Eukaryota</taxon>
        <taxon>Metazoa</taxon>
        <taxon>Ecdysozoa</taxon>
        <taxon>Arthropoda</taxon>
        <taxon>Hexapoda</taxon>
        <taxon>Insecta</taxon>
        <taxon>Pterygota</taxon>
        <taxon>Neoptera</taxon>
        <taxon>Polyneoptera</taxon>
        <taxon>Dictyoptera</taxon>
        <taxon>Blattodea</taxon>
        <taxon>Blattoidea</taxon>
        <taxon>Termitoidae</taxon>
        <taxon>Rhinotermitidae</taxon>
        <taxon>Coptotermes</taxon>
    </lineage>
</organism>
<feature type="region of interest" description="Disordered" evidence="7">
    <location>
        <begin position="149"/>
        <end position="171"/>
    </location>
</feature>
<keyword evidence="5" id="KW-0206">Cytoskeleton</keyword>
<dbReference type="PANTHER" id="PTHR18905">
    <property type="entry name" value="NINEIN"/>
    <property type="match status" value="1"/>
</dbReference>
<feature type="region of interest" description="Disordered" evidence="7">
    <location>
        <begin position="1259"/>
        <end position="1306"/>
    </location>
</feature>
<feature type="region of interest" description="Disordered" evidence="7">
    <location>
        <begin position="75"/>
        <end position="133"/>
    </location>
</feature>
<feature type="region of interest" description="Disordered" evidence="7">
    <location>
        <begin position="294"/>
        <end position="321"/>
    </location>
</feature>
<dbReference type="PROSITE" id="PS50222">
    <property type="entry name" value="EF_HAND_2"/>
    <property type="match status" value="3"/>
</dbReference>
<feature type="coiled-coil region" evidence="6">
    <location>
        <begin position="491"/>
        <end position="617"/>
    </location>
</feature>
<dbReference type="Gene3D" id="1.10.238.10">
    <property type="entry name" value="EF-hand"/>
    <property type="match status" value="2"/>
</dbReference>
<evidence type="ECO:0000259" key="8">
    <source>
        <dbReference type="PROSITE" id="PS50222"/>
    </source>
</evidence>
<accession>A0A6L2PNQ8</accession>
<dbReference type="PROSITE" id="PS00018">
    <property type="entry name" value="EF_HAND_1"/>
    <property type="match status" value="1"/>
</dbReference>
<dbReference type="EMBL" id="BLKM01000325">
    <property type="protein sequence ID" value="GFG31617.1"/>
    <property type="molecule type" value="Genomic_DNA"/>
</dbReference>
<comment type="caution">
    <text evidence="9">The sequence shown here is derived from an EMBL/GenBank/DDBJ whole genome shotgun (WGS) entry which is preliminary data.</text>
</comment>
<feature type="domain" description="EF-hand" evidence="8">
    <location>
        <begin position="206"/>
        <end position="241"/>
    </location>
</feature>
<dbReference type="InParanoid" id="A0A6L2PNQ8"/>
<dbReference type="Pfam" id="PF13499">
    <property type="entry name" value="EF-hand_7"/>
    <property type="match status" value="1"/>
</dbReference>
<evidence type="ECO:0000313" key="9">
    <source>
        <dbReference type="EMBL" id="GFG31617.1"/>
    </source>
</evidence>
<keyword evidence="2" id="KW-0963">Cytoplasm</keyword>
<dbReference type="PANTHER" id="PTHR18905:SF13">
    <property type="entry name" value="NON-CENTROSOMAL MICROTUBULE ARRAY"/>
    <property type="match status" value="1"/>
</dbReference>
<dbReference type="InterPro" id="IPR002048">
    <property type="entry name" value="EF_hand_dom"/>
</dbReference>
<evidence type="ECO:0000256" key="1">
    <source>
        <dbReference type="ARBA" id="ARBA00004300"/>
    </source>
</evidence>
<feature type="coiled-coil region" evidence="6">
    <location>
        <begin position="1178"/>
        <end position="1230"/>
    </location>
</feature>